<keyword evidence="2" id="KW-1185">Reference proteome</keyword>
<organism evidence="1 2">
    <name type="scientific">Actinidia rufa</name>
    <dbReference type="NCBI Taxonomy" id="165716"/>
    <lineage>
        <taxon>Eukaryota</taxon>
        <taxon>Viridiplantae</taxon>
        <taxon>Streptophyta</taxon>
        <taxon>Embryophyta</taxon>
        <taxon>Tracheophyta</taxon>
        <taxon>Spermatophyta</taxon>
        <taxon>Magnoliopsida</taxon>
        <taxon>eudicotyledons</taxon>
        <taxon>Gunneridae</taxon>
        <taxon>Pentapetalae</taxon>
        <taxon>asterids</taxon>
        <taxon>Ericales</taxon>
        <taxon>Actinidiaceae</taxon>
        <taxon>Actinidia</taxon>
    </lineage>
</organism>
<dbReference type="Proteomes" id="UP000585474">
    <property type="component" value="Unassembled WGS sequence"/>
</dbReference>
<dbReference type="AlphaFoldDB" id="A0A7J0GZV9"/>
<comment type="caution">
    <text evidence="1">The sequence shown here is derived from an EMBL/GenBank/DDBJ whole genome shotgun (WGS) entry which is preliminary data.</text>
</comment>
<protein>
    <submittedName>
        <fullName evidence="1">NAD(P)-binding Rossmann-fold superfamily protein</fullName>
    </submittedName>
</protein>
<dbReference type="OrthoDB" id="191139at2759"/>
<accession>A0A7J0GZV9</accession>
<reference evidence="1 2" key="1">
    <citation type="submission" date="2019-07" db="EMBL/GenBank/DDBJ databases">
        <title>De Novo Assembly of kiwifruit Actinidia rufa.</title>
        <authorList>
            <person name="Sugita-Konishi S."/>
            <person name="Sato K."/>
            <person name="Mori E."/>
            <person name="Abe Y."/>
            <person name="Kisaki G."/>
            <person name="Hamano K."/>
            <person name="Suezawa K."/>
            <person name="Otani M."/>
            <person name="Fukuda T."/>
            <person name="Manabe T."/>
            <person name="Gomi K."/>
            <person name="Tabuchi M."/>
            <person name="Akimitsu K."/>
            <person name="Kataoka I."/>
        </authorList>
    </citation>
    <scope>NUCLEOTIDE SEQUENCE [LARGE SCALE GENOMIC DNA]</scope>
    <source>
        <strain evidence="2">cv. Fuchu</strain>
    </source>
</reference>
<proteinExistence type="predicted"/>
<sequence length="101" mass="11264">MLETVNYRIRSAGPNGYGSKSTADQVTAIITWIGVETARVLAKRNARRILPARSLEAAKSRIVSEFPNSEIVLSLRARDLSFLTCFVAEFESLYFPLNLLT</sequence>
<dbReference type="EMBL" id="BJWL01000025">
    <property type="protein sequence ID" value="GFZ16377.1"/>
    <property type="molecule type" value="Genomic_DNA"/>
</dbReference>
<evidence type="ECO:0000313" key="1">
    <source>
        <dbReference type="EMBL" id="GFZ16377.1"/>
    </source>
</evidence>
<gene>
    <name evidence="1" type="ORF">Acr_25g0007860</name>
</gene>
<evidence type="ECO:0000313" key="2">
    <source>
        <dbReference type="Proteomes" id="UP000585474"/>
    </source>
</evidence>
<name>A0A7J0GZV9_9ERIC</name>